<feature type="transmembrane region" description="Helical" evidence="2">
    <location>
        <begin position="112"/>
        <end position="138"/>
    </location>
</feature>
<comment type="caution">
    <text evidence="3">The sequence shown here is derived from an EMBL/GenBank/DDBJ whole genome shotgun (WGS) entry which is preliminary data.</text>
</comment>
<accession>A0A8J3YJK9</accession>
<proteinExistence type="predicted"/>
<feature type="region of interest" description="Disordered" evidence="1">
    <location>
        <begin position="1"/>
        <end position="36"/>
    </location>
</feature>
<gene>
    <name evidence="3" type="ORF">Val02_32220</name>
</gene>
<protein>
    <recommendedName>
        <fullName evidence="5">DUF4190 domain-containing protein</fullName>
    </recommendedName>
</protein>
<dbReference type="EMBL" id="BOPF01000010">
    <property type="protein sequence ID" value="GIJ46336.1"/>
    <property type="molecule type" value="Genomic_DNA"/>
</dbReference>
<reference evidence="3" key="1">
    <citation type="submission" date="2021-01" db="EMBL/GenBank/DDBJ databases">
        <title>Whole genome shotgun sequence of Virgisporangium aliadipatigenens NBRC 105644.</title>
        <authorList>
            <person name="Komaki H."/>
            <person name="Tamura T."/>
        </authorList>
    </citation>
    <scope>NUCLEOTIDE SEQUENCE</scope>
    <source>
        <strain evidence="3">NBRC 105644</strain>
    </source>
</reference>
<dbReference type="Proteomes" id="UP000619260">
    <property type="component" value="Unassembled WGS sequence"/>
</dbReference>
<dbReference type="RefSeq" id="WP_203899876.1">
    <property type="nucleotide sequence ID" value="NZ_BOPF01000010.1"/>
</dbReference>
<name>A0A8J3YJK9_9ACTN</name>
<evidence type="ECO:0000313" key="4">
    <source>
        <dbReference type="Proteomes" id="UP000619260"/>
    </source>
</evidence>
<keyword evidence="2" id="KW-0812">Transmembrane</keyword>
<evidence type="ECO:0000256" key="2">
    <source>
        <dbReference type="SAM" id="Phobius"/>
    </source>
</evidence>
<evidence type="ECO:0008006" key="5">
    <source>
        <dbReference type="Google" id="ProtNLM"/>
    </source>
</evidence>
<feature type="transmembrane region" description="Helical" evidence="2">
    <location>
        <begin position="69"/>
        <end position="91"/>
    </location>
</feature>
<keyword evidence="4" id="KW-1185">Reference proteome</keyword>
<evidence type="ECO:0000313" key="3">
    <source>
        <dbReference type="EMBL" id="GIJ46336.1"/>
    </source>
</evidence>
<keyword evidence="2" id="KW-1133">Transmembrane helix</keyword>
<evidence type="ECO:0000256" key="1">
    <source>
        <dbReference type="SAM" id="MobiDB-lite"/>
    </source>
</evidence>
<organism evidence="3 4">
    <name type="scientific">Virgisporangium aliadipatigenens</name>
    <dbReference type="NCBI Taxonomy" id="741659"/>
    <lineage>
        <taxon>Bacteria</taxon>
        <taxon>Bacillati</taxon>
        <taxon>Actinomycetota</taxon>
        <taxon>Actinomycetes</taxon>
        <taxon>Micromonosporales</taxon>
        <taxon>Micromonosporaceae</taxon>
        <taxon>Virgisporangium</taxon>
    </lineage>
</organism>
<dbReference type="AlphaFoldDB" id="A0A8J3YJK9"/>
<sequence length="159" mass="16275">MSGGAEREQWGTLPGQAVSGEIVPAPRDPRTVSGREVAARYPGAENQVFPYPAERLPRLPSPPPVGPPFNPAAAVAMAVAVIFPPAGLGLAKSARRECLAHGSRGAGLALAAHLVAAIGTLLWTLVTLAICAAGVWGINVAADALHTIGDFLEKVGSLF</sequence>
<keyword evidence="2" id="KW-0472">Membrane</keyword>